<dbReference type="EMBL" id="JANRMS010001209">
    <property type="protein sequence ID" value="KAJ3530115.1"/>
    <property type="molecule type" value="Genomic_DNA"/>
</dbReference>
<comment type="caution">
    <text evidence="1">The sequence shown here is derived from an EMBL/GenBank/DDBJ whole genome shotgun (WGS) entry which is preliminary data.</text>
</comment>
<proteinExistence type="predicted"/>
<reference evidence="1" key="1">
    <citation type="submission" date="2022-08" db="EMBL/GenBank/DDBJ databases">
        <title>Genome Sequence of Fusarium decemcellulare.</title>
        <authorList>
            <person name="Buettner E."/>
        </authorList>
    </citation>
    <scope>NUCLEOTIDE SEQUENCE</scope>
    <source>
        <strain evidence="1">Babe19</strain>
    </source>
</reference>
<sequence>MAASPTVKPEGLALAHLCVTIVFGFLATFIIALRIWVRASHNVFGTDDTLMLIGYILYGCLVGVSSRGTFVGLGTRDEKLAQVSPEIFSSGLLYTWLFQMFYCLTLIFVKGSICTTLLRIATARSHRIISWLTLAVSSMSAFIVIIGLFTMCRPLHATWNRSEGECAPPIVLTSLAYQISASSMVTDLVCAILPGFMLWKTQIKIATKISITIILGLGVFASVATIVRFPYIAYYYQKEDYLYHTCNIAMWSMVEMGIGIIAGSLPALRRLLKNWVDFGTSHAQSSGRATPYAGSHSRAVTSTIGTASRTQRFQRSRITPSSSRGCEEGNWERLDDDSSKRRIYVTVDMEMQSMDHATVGSVGSHESVQGLAKQI</sequence>
<evidence type="ECO:0000313" key="2">
    <source>
        <dbReference type="Proteomes" id="UP001148629"/>
    </source>
</evidence>
<dbReference type="Proteomes" id="UP001148629">
    <property type="component" value="Unassembled WGS sequence"/>
</dbReference>
<name>A0ACC1S1F8_9HYPO</name>
<gene>
    <name evidence="1" type="ORF">NM208_g9472</name>
</gene>
<evidence type="ECO:0000313" key="1">
    <source>
        <dbReference type="EMBL" id="KAJ3530115.1"/>
    </source>
</evidence>
<organism evidence="1 2">
    <name type="scientific">Fusarium decemcellulare</name>
    <dbReference type="NCBI Taxonomy" id="57161"/>
    <lineage>
        <taxon>Eukaryota</taxon>
        <taxon>Fungi</taxon>
        <taxon>Dikarya</taxon>
        <taxon>Ascomycota</taxon>
        <taxon>Pezizomycotina</taxon>
        <taxon>Sordariomycetes</taxon>
        <taxon>Hypocreomycetidae</taxon>
        <taxon>Hypocreales</taxon>
        <taxon>Nectriaceae</taxon>
        <taxon>Fusarium</taxon>
        <taxon>Fusarium decemcellulare species complex</taxon>
    </lineage>
</organism>
<protein>
    <submittedName>
        <fullName evidence="1">Uncharacterized protein</fullName>
    </submittedName>
</protein>
<accession>A0ACC1S1F8</accession>
<keyword evidence="2" id="KW-1185">Reference proteome</keyword>